<sequence length="107" mass="10290">MSTTTRATRLAGGLLAGGLLLAGCSFTSQNVSCSGGSCSVTLTGDGAQAEILNTTLTFGGVQDGRATLSVGGASVSCGEGESVSAGPLQLACSGITEDSVELTASVN</sequence>
<name>A0A6L9W3G8_9ACTN</name>
<feature type="signal peptide" evidence="1">
    <location>
        <begin position="1"/>
        <end position="22"/>
    </location>
</feature>
<gene>
    <name evidence="2" type="ORF">GCU60_09745</name>
</gene>
<dbReference type="AlphaFoldDB" id="A0A6L9W3G8"/>
<dbReference type="EMBL" id="JAAGWG010000012">
    <property type="protein sequence ID" value="NEK86041.1"/>
    <property type="molecule type" value="Genomic_DNA"/>
</dbReference>
<feature type="chain" id="PRO_5039675391" description="Lipoprotein" evidence="1">
    <location>
        <begin position="23"/>
        <end position="107"/>
    </location>
</feature>
<dbReference type="RefSeq" id="WP_163204641.1">
    <property type="nucleotide sequence ID" value="NZ_JAAGWG010000012.1"/>
</dbReference>
<keyword evidence="1" id="KW-0732">Signal</keyword>
<reference evidence="2 3" key="1">
    <citation type="submission" date="2019-12" db="EMBL/GenBank/DDBJ databases">
        <title>the WGS of Blastococcus saxobsidens 67B17.</title>
        <authorList>
            <person name="Jiang Z."/>
        </authorList>
    </citation>
    <scope>NUCLEOTIDE SEQUENCE [LARGE SCALE GENOMIC DNA]</scope>
    <source>
        <strain evidence="2 3">67B17</strain>
    </source>
</reference>
<dbReference type="Proteomes" id="UP000479241">
    <property type="component" value="Unassembled WGS sequence"/>
</dbReference>
<evidence type="ECO:0008006" key="4">
    <source>
        <dbReference type="Google" id="ProtNLM"/>
    </source>
</evidence>
<accession>A0A6L9W3G8</accession>
<evidence type="ECO:0000313" key="3">
    <source>
        <dbReference type="Proteomes" id="UP000479241"/>
    </source>
</evidence>
<organism evidence="2 3">
    <name type="scientific">Blastococcus saxobsidens</name>
    <dbReference type="NCBI Taxonomy" id="138336"/>
    <lineage>
        <taxon>Bacteria</taxon>
        <taxon>Bacillati</taxon>
        <taxon>Actinomycetota</taxon>
        <taxon>Actinomycetes</taxon>
        <taxon>Geodermatophilales</taxon>
        <taxon>Geodermatophilaceae</taxon>
        <taxon>Blastococcus</taxon>
    </lineage>
</organism>
<comment type="caution">
    <text evidence="2">The sequence shown here is derived from an EMBL/GenBank/DDBJ whole genome shotgun (WGS) entry which is preliminary data.</text>
</comment>
<proteinExistence type="predicted"/>
<evidence type="ECO:0000256" key="1">
    <source>
        <dbReference type="SAM" id="SignalP"/>
    </source>
</evidence>
<dbReference type="PROSITE" id="PS51257">
    <property type="entry name" value="PROKAR_LIPOPROTEIN"/>
    <property type="match status" value="1"/>
</dbReference>
<protein>
    <recommendedName>
        <fullName evidence="4">Lipoprotein</fullName>
    </recommendedName>
</protein>
<evidence type="ECO:0000313" key="2">
    <source>
        <dbReference type="EMBL" id="NEK86041.1"/>
    </source>
</evidence>